<dbReference type="InterPro" id="IPR044859">
    <property type="entry name" value="Allene_oxi_cyc_Dirigent"/>
</dbReference>
<dbReference type="STRING" id="4565.A0A3B6AQE6"/>
<evidence type="ECO:0000259" key="7">
    <source>
        <dbReference type="PROSITE" id="PS51752"/>
    </source>
</evidence>
<dbReference type="EnsemblPlants" id="TraesCS2A02G033900.1">
    <property type="protein sequence ID" value="TraesCS2A02G033900.1"/>
    <property type="gene ID" value="TraesCS2A02G033900"/>
</dbReference>
<dbReference type="Pfam" id="PF01419">
    <property type="entry name" value="Jacalin"/>
    <property type="match status" value="1"/>
</dbReference>
<dbReference type="PANTHER" id="PTHR46506">
    <property type="entry name" value="OS05G0143600 PROTEIN"/>
    <property type="match status" value="1"/>
</dbReference>
<dbReference type="Pfam" id="PF03018">
    <property type="entry name" value="Dirigent"/>
    <property type="match status" value="1"/>
</dbReference>
<dbReference type="InterPro" id="IPR001229">
    <property type="entry name" value="Jacalin-like_lectin_dom"/>
</dbReference>
<dbReference type="Gramene" id="TraesROB_scaffold_017850_01G001100.1">
    <property type="protein sequence ID" value="TraesROB_scaffold_017850_01G001100.1"/>
    <property type="gene ID" value="TraesROB_scaffold_017850_01G001100"/>
</dbReference>
<dbReference type="Gramene" id="TraesNOR2A03G00596250.1">
    <property type="protein sequence ID" value="TraesNOR2A03G00596250.1"/>
    <property type="gene ID" value="TraesNOR2A03G00596250"/>
</dbReference>
<keyword evidence="6" id="KW-0052">Apoplast</keyword>
<dbReference type="Gramene" id="TraesKAR2A01G0014370.1">
    <property type="protein sequence ID" value="cds.TraesKAR2A01G0014370.1"/>
    <property type="gene ID" value="TraesKAR2A01G0014370"/>
</dbReference>
<accession>A0A3B6AQE6</accession>
<dbReference type="SUPFAM" id="SSF51101">
    <property type="entry name" value="Mannose-binding lectins"/>
    <property type="match status" value="1"/>
</dbReference>
<dbReference type="SMR" id="A0A3B6AQE6"/>
<dbReference type="GO" id="GO:0048046">
    <property type="term" value="C:apoplast"/>
    <property type="evidence" value="ECO:0007669"/>
    <property type="project" value="UniProtKB-SubCell"/>
</dbReference>
<dbReference type="SMART" id="SM00915">
    <property type="entry name" value="Jacalin"/>
    <property type="match status" value="1"/>
</dbReference>
<evidence type="ECO:0000256" key="3">
    <source>
        <dbReference type="ARBA" id="ARBA00011738"/>
    </source>
</evidence>
<dbReference type="AlphaFoldDB" id="A0A3B6AQE6"/>
<name>A0A3B6AQE6_WHEAT</name>
<comment type="subunit">
    <text evidence="3 6">Homodimer.</text>
</comment>
<keyword evidence="9" id="KW-1185">Reference proteome</keyword>
<comment type="similarity">
    <text evidence="1">Belongs to the jacalin lectin family.</text>
</comment>
<reference evidence="8" key="2">
    <citation type="submission" date="2018-10" db="UniProtKB">
        <authorList>
            <consortium name="EnsemblPlants"/>
        </authorList>
    </citation>
    <scope>IDENTIFICATION</scope>
</reference>
<dbReference type="RefSeq" id="XP_044452409.1">
    <property type="nucleotide sequence ID" value="XM_044596474.1"/>
</dbReference>
<dbReference type="GeneID" id="123184329"/>
<dbReference type="InterPro" id="IPR004265">
    <property type="entry name" value="Dirigent"/>
</dbReference>
<dbReference type="Gramene" id="TraesCS2A02G033900.1">
    <property type="protein sequence ID" value="TraesCS2A02G033900.1"/>
    <property type="gene ID" value="TraesCS2A02G033900"/>
</dbReference>
<dbReference type="FunFam" id="2.100.10.30:FF:000001">
    <property type="entry name" value="Jacalin-related lectin 33"/>
    <property type="match status" value="1"/>
</dbReference>
<dbReference type="Gramene" id="TraesCAD_scaffold_011395_01G001100.1">
    <property type="protein sequence ID" value="TraesCAD_scaffold_011395_01G001100.1"/>
    <property type="gene ID" value="TraesCAD_scaffold_011395_01G001100"/>
</dbReference>
<dbReference type="Gramene" id="TraesCS2A03G0066800.1">
    <property type="protein sequence ID" value="TraesCS2A03G0066800.1.CDS"/>
    <property type="gene ID" value="TraesCS2A03G0066800"/>
</dbReference>
<organism evidence="8">
    <name type="scientific">Triticum aestivum</name>
    <name type="common">Wheat</name>
    <dbReference type="NCBI Taxonomy" id="4565"/>
    <lineage>
        <taxon>Eukaryota</taxon>
        <taxon>Viridiplantae</taxon>
        <taxon>Streptophyta</taxon>
        <taxon>Embryophyta</taxon>
        <taxon>Tracheophyta</taxon>
        <taxon>Spermatophyta</taxon>
        <taxon>Magnoliopsida</taxon>
        <taxon>Liliopsida</taxon>
        <taxon>Poales</taxon>
        <taxon>Poaceae</taxon>
        <taxon>BOP clade</taxon>
        <taxon>Pooideae</taxon>
        <taxon>Triticodae</taxon>
        <taxon>Triticeae</taxon>
        <taxon>Triticinae</taxon>
        <taxon>Triticum</taxon>
    </lineage>
</organism>
<dbReference type="Gramene" id="TraesPARA_EIv1.0_0457760.1">
    <property type="protein sequence ID" value="TraesPARA_EIv1.0_0457760.1.CDS"/>
    <property type="gene ID" value="TraesPARA_EIv1.0_0457760"/>
</dbReference>
<comment type="similarity">
    <text evidence="2 6">Belongs to the plant dirigent protein family.</text>
</comment>
<dbReference type="GO" id="GO:0030246">
    <property type="term" value="F:carbohydrate binding"/>
    <property type="evidence" value="ECO:0007669"/>
    <property type="project" value="UniProtKB-KW"/>
</dbReference>
<dbReference type="GO" id="GO:0009699">
    <property type="term" value="P:phenylpropanoid biosynthetic process"/>
    <property type="evidence" value="ECO:0007669"/>
    <property type="project" value="UniProtKB-ARBA"/>
</dbReference>
<evidence type="ECO:0000256" key="2">
    <source>
        <dbReference type="ARBA" id="ARBA00010746"/>
    </source>
</evidence>
<dbReference type="Proteomes" id="UP000019116">
    <property type="component" value="Chromosome 2A"/>
</dbReference>
<dbReference type="Gramene" id="TraesARI2A03G00595250.1">
    <property type="protein sequence ID" value="TraesARI2A03G00595250.1"/>
    <property type="gene ID" value="TraesARI2A03G00595250"/>
</dbReference>
<dbReference type="Gramene" id="TraesJUL2A03G00591740.1">
    <property type="protein sequence ID" value="TraesJUL2A03G00591740.1"/>
    <property type="gene ID" value="TraesJUL2A03G00591740"/>
</dbReference>
<dbReference type="InterPro" id="IPR033734">
    <property type="entry name" value="Jacalin-like_lectin_dom_plant"/>
</dbReference>
<dbReference type="Gramene" id="TraesLAC2A03G00592610.1">
    <property type="protein sequence ID" value="TraesLAC2A03G00592610.1"/>
    <property type="gene ID" value="TraesLAC2A03G00592610"/>
</dbReference>
<dbReference type="PaxDb" id="4565-Traes_2AS_94C8F4F04.1"/>
<dbReference type="Gramene" id="TraesLDM2A03G00590880.1">
    <property type="protein sequence ID" value="TraesLDM2A03G00590880.1"/>
    <property type="gene ID" value="TraesLDM2A03G00590880"/>
</dbReference>
<dbReference type="InterPro" id="IPR036404">
    <property type="entry name" value="Jacalin-like_lectin_dom_sf"/>
</dbReference>
<proteinExistence type="inferred from homology"/>
<feature type="domain" description="Jacalin-type lectin" evidence="7">
    <location>
        <begin position="163"/>
        <end position="306"/>
    </location>
</feature>
<evidence type="ECO:0000256" key="6">
    <source>
        <dbReference type="RuleBase" id="RU363099"/>
    </source>
</evidence>
<keyword evidence="4 6" id="KW-0964">Secreted</keyword>
<dbReference type="OrthoDB" id="583353at2759"/>
<gene>
    <name evidence="8" type="primary">LOC123184329</name>
</gene>
<keyword evidence="5" id="KW-0430">Lectin</keyword>
<evidence type="ECO:0000313" key="8">
    <source>
        <dbReference type="EnsemblPlants" id="TraesCS2A02G033900.1"/>
    </source>
</evidence>
<dbReference type="OMA" id="GQKHRAG"/>
<sequence length="307" mass="32777">MANPSNFQITPRAAFVESNELNFRSLYLFHTSLGANQTQSTVIDPNASTGLGQTAVNNWAICDSPSPGATVVARAHGLHIYAGNWQNTFSITFEVERFKGSTLQVMGISVEEGEWAIVGGTGQFAMANGVIYKKFHEQRSDGNIIELTVHAFCPVLKGSPSLLTKLGPWGGSGGSDKDIVEAPRRLESITVSSGSIIDSIKFSYVDQAGQKHTSGPWGGSGGNPNTIVLGASEFVKEVSGTYGIYDADQHNIIMSLKFITNVKAYGPFGEANGTPFTIPVENNSSIVGFFGRSGIYLDALGVYVRPL</sequence>
<comment type="function">
    <text evidence="6">Dirigent proteins impart stereoselectivity on the phenoxy radical-coupling reaction, yielding optically active lignans from two molecules of coniferyl alcohol in the biosynthesis of lignans, flavonolignans, and alkaloids and thus plays a central role in plant secondary metabolism.</text>
</comment>
<dbReference type="Gene3D" id="2.40.480.10">
    <property type="entry name" value="Allene oxide cyclase-like"/>
    <property type="match status" value="1"/>
</dbReference>
<reference evidence="8" key="1">
    <citation type="submission" date="2018-08" db="EMBL/GenBank/DDBJ databases">
        <authorList>
            <person name="Rossello M."/>
        </authorList>
    </citation>
    <scope>NUCLEOTIDE SEQUENCE [LARGE SCALE GENOMIC DNA]</scope>
    <source>
        <strain evidence="8">cv. Chinese Spring</strain>
    </source>
</reference>
<comment type="subcellular location">
    <subcellularLocation>
        <location evidence="6">Secreted</location>
        <location evidence="6">Extracellular space</location>
        <location evidence="6">Apoplast</location>
    </subcellularLocation>
</comment>
<dbReference type="Gramene" id="TraesWEE_scaffold_002640_01G000200.1">
    <property type="protein sequence ID" value="TraesWEE_scaffold_002640_01G000200.1"/>
    <property type="gene ID" value="TraesWEE_scaffold_002640_01G000200"/>
</dbReference>
<dbReference type="Gene3D" id="2.100.10.30">
    <property type="entry name" value="Jacalin-like lectin domain"/>
    <property type="match status" value="1"/>
</dbReference>
<protein>
    <recommendedName>
        <fullName evidence="6">Dirigent protein</fullName>
    </recommendedName>
</protein>
<evidence type="ECO:0000256" key="5">
    <source>
        <dbReference type="ARBA" id="ARBA00022734"/>
    </source>
</evidence>
<evidence type="ECO:0000256" key="1">
    <source>
        <dbReference type="ARBA" id="ARBA00006568"/>
    </source>
</evidence>
<dbReference type="PROSITE" id="PS51752">
    <property type="entry name" value="JACALIN_LECTIN"/>
    <property type="match status" value="1"/>
</dbReference>
<evidence type="ECO:0000313" key="9">
    <source>
        <dbReference type="Proteomes" id="UP000019116"/>
    </source>
</evidence>
<dbReference type="Gramene" id="TraesCLE_scaffold_002892_01G001000.1">
    <property type="protein sequence ID" value="TraesCLE_scaffold_002892_01G001000.1"/>
    <property type="gene ID" value="TraesCLE_scaffold_002892_01G001000"/>
</dbReference>
<dbReference type="CDD" id="cd09612">
    <property type="entry name" value="Jacalin"/>
    <property type="match status" value="1"/>
</dbReference>
<evidence type="ECO:0000256" key="4">
    <source>
        <dbReference type="ARBA" id="ARBA00022525"/>
    </source>
</evidence>